<organism evidence="13 14">
    <name type="scientific">Myriangium duriaei CBS 260.36</name>
    <dbReference type="NCBI Taxonomy" id="1168546"/>
    <lineage>
        <taxon>Eukaryota</taxon>
        <taxon>Fungi</taxon>
        <taxon>Dikarya</taxon>
        <taxon>Ascomycota</taxon>
        <taxon>Pezizomycotina</taxon>
        <taxon>Dothideomycetes</taxon>
        <taxon>Dothideomycetidae</taxon>
        <taxon>Myriangiales</taxon>
        <taxon>Myriangiaceae</taxon>
        <taxon>Myriangium</taxon>
    </lineage>
</organism>
<evidence type="ECO:0000256" key="3">
    <source>
        <dbReference type="ARBA" id="ARBA00022475"/>
    </source>
</evidence>
<dbReference type="PROSITE" id="PS00211">
    <property type="entry name" value="ABC_TRANSPORTER_1"/>
    <property type="match status" value="1"/>
</dbReference>
<feature type="transmembrane region" description="Helical" evidence="10">
    <location>
        <begin position="74"/>
        <end position="96"/>
    </location>
</feature>
<evidence type="ECO:0000256" key="8">
    <source>
        <dbReference type="ARBA" id="ARBA00023136"/>
    </source>
</evidence>
<dbReference type="FunFam" id="3.40.50.300:FF:000838">
    <property type="entry name" value="ABC multidrug transporter (Eurofung)"/>
    <property type="match status" value="1"/>
</dbReference>
<keyword evidence="14" id="KW-1185">Reference proteome</keyword>
<dbReference type="GO" id="GO:0005524">
    <property type="term" value="F:ATP binding"/>
    <property type="evidence" value="ECO:0007669"/>
    <property type="project" value="UniProtKB-KW"/>
</dbReference>
<evidence type="ECO:0000256" key="5">
    <source>
        <dbReference type="ARBA" id="ARBA00022741"/>
    </source>
</evidence>
<evidence type="ECO:0000256" key="6">
    <source>
        <dbReference type="ARBA" id="ARBA00022840"/>
    </source>
</evidence>
<comment type="subcellular location">
    <subcellularLocation>
        <location evidence="1">Cell membrane</location>
        <topology evidence="1">Multi-pass membrane protein</topology>
    </subcellularLocation>
</comment>
<keyword evidence="8 10" id="KW-0472">Membrane</keyword>
<feature type="transmembrane region" description="Helical" evidence="10">
    <location>
        <begin position="1160"/>
        <end position="1180"/>
    </location>
</feature>
<feature type="region of interest" description="Disordered" evidence="9">
    <location>
        <begin position="1196"/>
        <end position="1217"/>
    </location>
</feature>
<feature type="transmembrane region" description="Helical" evidence="10">
    <location>
        <begin position="490"/>
        <end position="516"/>
    </location>
</feature>
<feature type="transmembrane region" description="Helical" evidence="10">
    <location>
        <begin position="890"/>
        <end position="922"/>
    </location>
</feature>
<dbReference type="InterPro" id="IPR017871">
    <property type="entry name" value="ABC_transporter-like_CS"/>
</dbReference>
<dbReference type="PANTHER" id="PTHR24223">
    <property type="entry name" value="ATP-BINDING CASSETTE SUB-FAMILY C"/>
    <property type="match status" value="1"/>
</dbReference>
<reference evidence="13" key="1">
    <citation type="journal article" date="2020" name="Stud. Mycol.">
        <title>101 Dothideomycetes genomes: a test case for predicting lifestyles and emergence of pathogens.</title>
        <authorList>
            <person name="Haridas S."/>
            <person name="Albert R."/>
            <person name="Binder M."/>
            <person name="Bloem J."/>
            <person name="Labutti K."/>
            <person name="Salamov A."/>
            <person name="Andreopoulos B."/>
            <person name="Baker S."/>
            <person name="Barry K."/>
            <person name="Bills G."/>
            <person name="Bluhm B."/>
            <person name="Cannon C."/>
            <person name="Castanera R."/>
            <person name="Culley D."/>
            <person name="Daum C."/>
            <person name="Ezra D."/>
            <person name="Gonzalez J."/>
            <person name="Henrissat B."/>
            <person name="Kuo A."/>
            <person name="Liang C."/>
            <person name="Lipzen A."/>
            <person name="Lutzoni F."/>
            <person name="Magnuson J."/>
            <person name="Mondo S."/>
            <person name="Nolan M."/>
            <person name="Ohm R."/>
            <person name="Pangilinan J."/>
            <person name="Park H.-J."/>
            <person name="Ramirez L."/>
            <person name="Alfaro M."/>
            <person name="Sun H."/>
            <person name="Tritt A."/>
            <person name="Yoshinaga Y."/>
            <person name="Zwiers L.-H."/>
            <person name="Turgeon B."/>
            <person name="Goodwin S."/>
            <person name="Spatafora J."/>
            <person name="Crous P."/>
            <person name="Grigoriev I."/>
        </authorList>
    </citation>
    <scope>NUCLEOTIDE SEQUENCE</scope>
    <source>
        <strain evidence="13">CBS 260.36</strain>
    </source>
</reference>
<keyword evidence="5" id="KW-0547">Nucleotide-binding</keyword>
<dbReference type="Pfam" id="PF24357">
    <property type="entry name" value="TMD0_ABC"/>
    <property type="match status" value="1"/>
</dbReference>
<sequence>MAVQGVCLPAADNAFGPTIDGCRDNFDFTLKFEHGFFSIAPSAAMILIGIIRVIRLQSRRRKLINAAPLKWAKFLSISVLAVFQLCLIILWATSAAISVRSIGVVASVLSFLASVIICLLSPLEHSGSFHPSTVLGVYLSFTLAFDAVTLRTVWLSPSTSGGLRGVSTCSFALKAVVLLLEAQGKQQYVVRPQDKVRSPEEFSGAYSRTLFWWLNRLLFIGFKKILKPSDLFVNKESLRTEHLNERFWTSWNSSSQEGKYALMIAVARALKWQLLFPIVPRLALLAFTFCQPLLLRRLLRYLQDPVEVSDRRTGYGLIGAYFLVYSGMALSSSVYWQATFKSISMLRGMLIAAIYRKTTTSDTTAWGEAKSVTLMGTDAERLVRGMQDMHELWANVIQVGLATWLLKVELGVACAGPLAVTAVSLGMTLAVASLTTKRQMAWMKAIEKRIGTTTAMLGSIKSIKMTGITSKISSTIHQLRLDEIKAARSFWLLGVFTSTVALVPQLMSPVATFAIFTADAVRQAAVLDFSRMFTSLSLLILLTQPLFELFLSIMEFMSALGCFARIQEYMIAVSQHDTRGGSKSQRGRVGIDSEIVLDSVLPSDTALKIMSGSFGWSPEAEYTLSGLNLSMPTSKLTLIMGPVASGKTTLLKGLLGEVPVSAGHVLVSNGPIAYCDQTPWLRNATIKENIMEYSNQDAAFYKLALHSCALDRDLANLQNGDQTLVGSKGIALSSGQKHRIALARAVFHRHEMMVLDDVFSQLDANVKMTVFANLLGPKGLLRKLGTTVLLATHDVNFLPHADLIVVLGKDGKVSEQGSFRQLRNGKGYIAEMLAHNNVDENAFHSVPDFDMTPKPIENPALPAQSEGSDDNNDDVKSADKSRQLGDAATYVFYFSCVGWALSAIFWILQFCYAFFGVFPVVWLKWWADENERSPNRHMGEYIGGYAGLQIAGVLSAGTLTWFCFYILAQKAGLQLHSRMLSSVVRAPLSLFWTTDSGSLTTRFSQDFQYIDSSLPLAMMQVATNLLICLGQAGLIVSASVWLVVSIPPLVAVVWLVQRYYLRTSRQLRLLDLEAKAPLYTQFMESLSGLATIRAFGWQDQCVDRNHDLIDRAQKPFYLLFMVQKWLALVLDLLVMALAVVVVGVIVALRDKVSVGFSGVSLTQLISFTGYLKLLILFWTSMETSLGAVMRIKQFSEQTPREHDEDDDGQPFSEWPATGSVSLRDVSVVYRGKTDHKALENVSLEIKPGEKIGICGRTGSGKTTLALALLNMVDLESGQIIIDGKDTASMGVSYLRSQLNAVPDEPFFLPGSLRSNIDIDSKASDEQVRHALKSVLLQELSNTEDLNAEWKPDNLSHGQKQLFALARATLQPNKKIVILDEVTSRIDKKSDETIQRVIRSAFADSTVIAIAHRLENIMDFDRVAVLDNKRLVEFDNPQALLAKPSSAFKSLVQVYRKEMADERDAMAGDE</sequence>
<dbReference type="InterPro" id="IPR050173">
    <property type="entry name" value="ABC_transporter_C-like"/>
</dbReference>
<evidence type="ECO:0000256" key="1">
    <source>
        <dbReference type="ARBA" id="ARBA00004651"/>
    </source>
</evidence>
<dbReference type="GO" id="GO:0016887">
    <property type="term" value="F:ATP hydrolysis activity"/>
    <property type="evidence" value="ECO:0007669"/>
    <property type="project" value="InterPro"/>
</dbReference>
<feature type="transmembrane region" description="Helical" evidence="10">
    <location>
        <begin position="410"/>
        <end position="434"/>
    </location>
</feature>
<dbReference type="SUPFAM" id="SSF90123">
    <property type="entry name" value="ABC transporter transmembrane region"/>
    <property type="match status" value="2"/>
</dbReference>
<dbReference type="InterPro" id="IPR027417">
    <property type="entry name" value="P-loop_NTPase"/>
</dbReference>
<dbReference type="InterPro" id="IPR011527">
    <property type="entry name" value="ABC1_TM_dom"/>
</dbReference>
<evidence type="ECO:0000313" key="14">
    <source>
        <dbReference type="Proteomes" id="UP000799439"/>
    </source>
</evidence>
<keyword evidence="7 10" id="KW-1133">Transmembrane helix</keyword>
<accession>A0A9P4MHQ5</accession>
<dbReference type="Pfam" id="PF00664">
    <property type="entry name" value="ABC_membrane"/>
    <property type="match status" value="1"/>
</dbReference>
<dbReference type="OrthoDB" id="6500128at2759"/>
<dbReference type="EMBL" id="ML996083">
    <property type="protein sequence ID" value="KAF2155055.1"/>
    <property type="molecule type" value="Genomic_DNA"/>
</dbReference>
<dbReference type="CDD" id="cd18580">
    <property type="entry name" value="ABC_6TM_ABCC_D2"/>
    <property type="match status" value="1"/>
</dbReference>
<feature type="transmembrane region" description="Helical" evidence="10">
    <location>
        <begin position="942"/>
        <end position="968"/>
    </location>
</feature>
<dbReference type="CDD" id="cd03250">
    <property type="entry name" value="ABCC_MRP_domain1"/>
    <property type="match status" value="1"/>
</dbReference>
<evidence type="ECO:0000256" key="10">
    <source>
        <dbReference type="SAM" id="Phobius"/>
    </source>
</evidence>
<dbReference type="InterPro" id="IPR003593">
    <property type="entry name" value="AAA+_ATPase"/>
</dbReference>
<feature type="domain" description="ABC transmembrane type-1" evidence="12">
    <location>
        <begin position="907"/>
        <end position="1183"/>
    </location>
</feature>
<dbReference type="SUPFAM" id="SSF52540">
    <property type="entry name" value="P-loop containing nucleoside triphosphate hydrolases"/>
    <property type="match status" value="2"/>
</dbReference>
<dbReference type="InterPro" id="IPR056227">
    <property type="entry name" value="TMD0_ABC"/>
</dbReference>
<proteinExistence type="predicted"/>
<dbReference type="FunFam" id="1.20.1560.10:FF:000055">
    <property type="entry name" value="ABC multidrug transporter (Eurofung)"/>
    <property type="match status" value="1"/>
</dbReference>
<dbReference type="PANTHER" id="PTHR24223:SF399">
    <property type="entry name" value="ABC TRANSPORTER ATNG"/>
    <property type="match status" value="1"/>
</dbReference>
<keyword evidence="4 10" id="KW-0812">Transmembrane</keyword>
<dbReference type="PROSITE" id="PS50929">
    <property type="entry name" value="ABC_TM1F"/>
    <property type="match status" value="2"/>
</dbReference>
<dbReference type="InterPro" id="IPR044726">
    <property type="entry name" value="ABCC_6TM_D2"/>
</dbReference>
<dbReference type="InterPro" id="IPR003439">
    <property type="entry name" value="ABC_transporter-like_ATP-bd"/>
</dbReference>
<evidence type="ECO:0000256" key="7">
    <source>
        <dbReference type="ARBA" id="ARBA00022989"/>
    </source>
</evidence>
<dbReference type="FunFam" id="1.20.1560.10:FF:000066">
    <property type="entry name" value="ABC multidrug transporter (Eurofung)"/>
    <property type="match status" value="1"/>
</dbReference>
<dbReference type="Gene3D" id="1.20.1560.10">
    <property type="entry name" value="ABC transporter type 1, transmembrane domain"/>
    <property type="match status" value="2"/>
</dbReference>
<protein>
    <submittedName>
        <fullName evidence="13">ABC transporter</fullName>
    </submittedName>
</protein>
<gene>
    <name evidence="13" type="ORF">K461DRAFT_326869</name>
</gene>
<evidence type="ECO:0000313" key="13">
    <source>
        <dbReference type="EMBL" id="KAF2155055.1"/>
    </source>
</evidence>
<evidence type="ECO:0000259" key="12">
    <source>
        <dbReference type="PROSITE" id="PS50929"/>
    </source>
</evidence>
<feature type="transmembrane region" description="Helical" evidence="10">
    <location>
        <begin position="315"/>
        <end position="336"/>
    </location>
</feature>
<evidence type="ECO:0000259" key="11">
    <source>
        <dbReference type="PROSITE" id="PS50893"/>
    </source>
</evidence>
<keyword evidence="3" id="KW-1003">Cell membrane</keyword>
<dbReference type="InterPro" id="IPR036640">
    <property type="entry name" value="ABC1_TM_sf"/>
</dbReference>
<dbReference type="GO" id="GO:0005886">
    <property type="term" value="C:plasma membrane"/>
    <property type="evidence" value="ECO:0007669"/>
    <property type="project" value="UniProtKB-SubCell"/>
</dbReference>
<dbReference type="GO" id="GO:0140359">
    <property type="term" value="F:ABC-type transporter activity"/>
    <property type="evidence" value="ECO:0007669"/>
    <property type="project" value="InterPro"/>
</dbReference>
<feature type="transmembrane region" description="Helical" evidence="10">
    <location>
        <begin position="1125"/>
        <end position="1148"/>
    </location>
</feature>
<feature type="transmembrane region" description="Helical" evidence="10">
    <location>
        <begin position="102"/>
        <end position="123"/>
    </location>
</feature>
<feature type="transmembrane region" description="Helical" evidence="10">
    <location>
        <begin position="274"/>
        <end position="295"/>
    </location>
</feature>
<evidence type="ECO:0000256" key="2">
    <source>
        <dbReference type="ARBA" id="ARBA00022448"/>
    </source>
</evidence>
<feature type="domain" description="ABC transporter" evidence="11">
    <location>
        <begin position="1222"/>
        <end position="1452"/>
    </location>
</feature>
<keyword evidence="2" id="KW-0813">Transport</keyword>
<feature type="transmembrane region" description="Helical" evidence="10">
    <location>
        <begin position="35"/>
        <end position="54"/>
    </location>
</feature>
<comment type="caution">
    <text evidence="13">The sequence shown here is derived from an EMBL/GenBank/DDBJ whole genome shotgun (WGS) entry which is preliminary data.</text>
</comment>
<feature type="transmembrane region" description="Helical" evidence="10">
    <location>
        <begin position="135"/>
        <end position="154"/>
    </location>
</feature>
<dbReference type="SMART" id="SM00382">
    <property type="entry name" value="AAA"/>
    <property type="match status" value="2"/>
</dbReference>
<evidence type="ECO:0000256" key="9">
    <source>
        <dbReference type="SAM" id="MobiDB-lite"/>
    </source>
</evidence>
<name>A0A9P4MHQ5_9PEZI</name>
<feature type="domain" description="ABC transporter" evidence="11">
    <location>
        <begin position="607"/>
        <end position="835"/>
    </location>
</feature>
<dbReference type="CDD" id="cd03244">
    <property type="entry name" value="ABCC_MRP_domain2"/>
    <property type="match status" value="1"/>
</dbReference>
<feature type="region of interest" description="Disordered" evidence="9">
    <location>
        <begin position="855"/>
        <end position="878"/>
    </location>
</feature>
<dbReference type="Gene3D" id="3.40.50.300">
    <property type="entry name" value="P-loop containing nucleotide triphosphate hydrolases"/>
    <property type="match status" value="2"/>
</dbReference>
<dbReference type="Proteomes" id="UP000799439">
    <property type="component" value="Unassembled WGS sequence"/>
</dbReference>
<feature type="transmembrane region" description="Helical" evidence="10">
    <location>
        <begin position="536"/>
        <end position="560"/>
    </location>
</feature>
<keyword evidence="6" id="KW-0067">ATP-binding</keyword>
<feature type="transmembrane region" description="Helical" evidence="10">
    <location>
        <begin position="1040"/>
        <end position="1061"/>
    </location>
</feature>
<evidence type="ECO:0000256" key="4">
    <source>
        <dbReference type="ARBA" id="ARBA00022692"/>
    </source>
</evidence>
<feature type="domain" description="ABC transmembrane type-1" evidence="12">
    <location>
        <begin position="282"/>
        <end position="558"/>
    </location>
</feature>
<dbReference type="PROSITE" id="PS50893">
    <property type="entry name" value="ABC_TRANSPORTER_2"/>
    <property type="match status" value="2"/>
</dbReference>
<dbReference type="Pfam" id="PF00005">
    <property type="entry name" value="ABC_tran"/>
    <property type="match status" value="2"/>
</dbReference>